<gene>
    <name evidence="1" type="ORF">DF182_06745</name>
</gene>
<protein>
    <submittedName>
        <fullName evidence="1">Uncharacterized protein</fullName>
    </submittedName>
</protein>
<proteinExistence type="predicted"/>
<dbReference type="Proteomes" id="UP000253410">
    <property type="component" value="Unassembled WGS sequence"/>
</dbReference>
<sequence>MAIVFQGLSTCPLCEEVLDERNAYTMFPPLCGNAKEALYIFSDAAVHVDCLQKHPLCEMALSARNQMDEHRPSPASVCLVDGKIITDRHDIVFIGLLTSDPSEDLHRFNFLTLNRNNIAHWEDRDEFLTAVKQFSSDGKWEQEGPFNYLVYIINELT</sequence>
<keyword evidence="2" id="KW-1185">Reference proteome</keyword>
<dbReference type="EMBL" id="QFFJ01000001">
    <property type="protein sequence ID" value="RBL92283.1"/>
    <property type="molecule type" value="Genomic_DNA"/>
</dbReference>
<reference evidence="1 2" key="1">
    <citation type="submission" date="2018-05" db="EMBL/GenBank/DDBJ databases">
        <title>Chitinophaga sp. K3CV102501T nov., isolated from isolated from a monsoon evergreen broad-leaved forest soil.</title>
        <authorList>
            <person name="Lv Y."/>
        </authorList>
    </citation>
    <scope>NUCLEOTIDE SEQUENCE [LARGE SCALE GENOMIC DNA]</scope>
    <source>
        <strain evidence="1 2">GDMCC 1.1325</strain>
    </source>
</reference>
<evidence type="ECO:0000313" key="1">
    <source>
        <dbReference type="EMBL" id="RBL92283.1"/>
    </source>
</evidence>
<organism evidence="1 2">
    <name type="scientific">Chitinophaga flava</name>
    <dbReference type="NCBI Taxonomy" id="2259036"/>
    <lineage>
        <taxon>Bacteria</taxon>
        <taxon>Pseudomonadati</taxon>
        <taxon>Bacteroidota</taxon>
        <taxon>Chitinophagia</taxon>
        <taxon>Chitinophagales</taxon>
        <taxon>Chitinophagaceae</taxon>
        <taxon>Chitinophaga</taxon>
    </lineage>
</organism>
<accession>A0A365Y100</accession>
<dbReference type="RefSeq" id="WP_113614881.1">
    <property type="nucleotide sequence ID" value="NZ_QFFJ01000001.1"/>
</dbReference>
<comment type="caution">
    <text evidence="1">The sequence shown here is derived from an EMBL/GenBank/DDBJ whole genome shotgun (WGS) entry which is preliminary data.</text>
</comment>
<evidence type="ECO:0000313" key="2">
    <source>
        <dbReference type="Proteomes" id="UP000253410"/>
    </source>
</evidence>
<name>A0A365Y100_9BACT</name>
<dbReference type="AlphaFoldDB" id="A0A365Y100"/>
<dbReference type="OrthoDB" id="1257558at2"/>